<dbReference type="GO" id="GO:0003839">
    <property type="term" value="F:gamma-glutamylcyclotransferase activity"/>
    <property type="evidence" value="ECO:0007669"/>
    <property type="project" value="InterPro"/>
</dbReference>
<organism evidence="5 6">
    <name type="scientific">Oceanobacillus jordanicus</name>
    <dbReference type="NCBI Taxonomy" id="2867266"/>
    <lineage>
        <taxon>Bacteria</taxon>
        <taxon>Bacillati</taxon>
        <taxon>Bacillota</taxon>
        <taxon>Bacilli</taxon>
        <taxon>Bacillales</taxon>
        <taxon>Bacillaceae</taxon>
        <taxon>Oceanobacillus</taxon>
    </lineage>
</organism>
<name>A0AAW5B3T3_9BACI</name>
<keyword evidence="6" id="KW-1185">Reference proteome</keyword>
<dbReference type="EMBL" id="JAIFZM010000005">
    <property type="protein sequence ID" value="MCG3418912.1"/>
    <property type="molecule type" value="Genomic_DNA"/>
</dbReference>
<protein>
    <submittedName>
        <fullName evidence="5">Gamma-glutamylcyclotransferase</fullName>
    </submittedName>
</protein>
<dbReference type="Gene3D" id="3.10.490.10">
    <property type="entry name" value="Gamma-glutamyl cyclotransferase-like"/>
    <property type="match status" value="2"/>
</dbReference>
<dbReference type="PANTHER" id="PTHR12935:SF0">
    <property type="entry name" value="GAMMA-GLUTAMYLCYCLOTRANSFERASE"/>
    <property type="match status" value="1"/>
</dbReference>
<dbReference type="SUPFAM" id="SSF110857">
    <property type="entry name" value="Gamma-glutamyl cyclotransferase-like"/>
    <property type="match status" value="2"/>
</dbReference>
<evidence type="ECO:0000256" key="1">
    <source>
        <dbReference type="ARBA" id="ARBA00023239"/>
    </source>
</evidence>
<evidence type="ECO:0000256" key="2">
    <source>
        <dbReference type="PIRSR" id="PIRSR617939-1"/>
    </source>
</evidence>
<feature type="binding site" evidence="3">
    <location>
        <position position="243"/>
    </location>
    <ligand>
        <name>substrate</name>
    </ligand>
</feature>
<dbReference type="RefSeq" id="WP_238019052.1">
    <property type="nucleotide sequence ID" value="NZ_JAIFZM010000005.1"/>
</dbReference>
<sequence length="272" mass="31401">MHLLFIYGDLRIGEKAEVLRKGSTSIDEQVWIRGKLFDWNGVPYLVEDPEALTYGDLVEINDEKLVELDNQLNCSRSTVSVLSSTNDQYEAFIYKEKADIEDKLEEVPFGDWKVYRYLKNETLYYFAYGSCMDDNRFKMANVDQYFTSIAGKGVVENYGFRFTRSSEDGGKADIIVSQMEKVEGVVYKVPLEAIDYLYKREGVYSKRYRPTIIKLTLNYGEEVEGLTFVSVEKDKETKPTERYANEILRGAADILSPSYVARIRSHINHLLN</sequence>
<evidence type="ECO:0000256" key="3">
    <source>
        <dbReference type="PIRSR" id="PIRSR617939-2"/>
    </source>
</evidence>
<dbReference type="CDD" id="cd06661">
    <property type="entry name" value="GGCT_like"/>
    <property type="match status" value="1"/>
</dbReference>
<evidence type="ECO:0000313" key="5">
    <source>
        <dbReference type="EMBL" id="MCG3418912.1"/>
    </source>
</evidence>
<gene>
    <name evidence="5" type="ORF">K3T81_07110</name>
</gene>
<accession>A0AAW5B3T3</accession>
<dbReference type="InterPro" id="IPR013024">
    <property type="entry name" value="GGCT-like"/>
</dbReference>
<evidence type="ECO:0000259" key="4">
    <source>
        <dbReference type="Pfam" id="PF06094"/>
    </source>
</evidence>
<feature type="active site" description="Proton acceptor" evidence="2">
    <location>
        <position position="201"/>
    </location>
</feature>
<proteinExistence type="predicted"/>
<feature type="binding site" evidence="3">
    <location>
        <begin position="125"/>
        <end position="130"/>
    </location>
    <ligand>
        <name>substrate</name>
    </ligand>
</feature>
<dbReference type="AlphaFoldDB" id="A0AAW5B3T3"/>
<dbReference type="Pfam" id="PF06094">
    <property type="entry name" value="GGACT"/>
    <property type="match status" value="1"/>
</dbReference>
<reference evidence="5 6" key="1">
    <citation type="journal article" date="2022" name="Evol. Bioinform. Online">
        <title>Draft Genome Sequence of Oceanobacillus jordanicus Strain GSFE11, a Halotolerant Plant Growth-Promoting Bacterial Endophyte Isolated From the Jordan Valley.</title>
        <authorList>
            <person name="Alhindi T."/>
            <person name="Albdaiwi R."/>
        </authorList>
    </citation>
    <scope>NUCLEOTIDE SEQUENCE [LARGE SCALE GENOMIC DNA]</scope>
    <source>
        <strain evidence="5 6">GSFE11</strain>
    </source>
</reference>
<dbReference type="Pfam" id="PF13772">
    <property type="entry name" value="AIG2_2"/>
    <property type="match status" value="1"/>
</dbReference>
<dbReference type="PANTHER" id="PTHR12935">
    <property type="entry name" value="GAMMA-GLUTAMYLCYCLOTRANSFERASE"/>
    <property type="match status" value="1"/>
</dbReference>
<comment type="caution">
    <text evidence="5">The sequence shown here is derived from an EMBL/GenBank/DDBJ whole genome shotgun (WGS) entry which is preliminary data.</text>
</comment>
<dbReference type="InterPro" id="IPR009288">
    <property type="entry name" value="AIG2-like_dom"/>
</dbReference>
<dbReference type="Proteomes" id="UP001199631">
    <property type="component" value="Unassembled WGS sequence"/>
</dbReference>
<dbReference type="InterPro" id="IPR017939">
    <property type="entry name" value="G-Glutamylcylcotransferase"/>
</dbReference>
<keyword evidence="1" id="KW-0456">Lyase</keyword>
<dbReference type="InterPro" id="IPR036568">
    <property type="entry name" value="GGCT-like_sf"/>
</dbReference>
<feature type="domain" description="Gamma-glutamylcyclotransferase AIG2-like" evidence="4">
    <location>
        <begin position="4"/>
        <end position="113"/>
    </location>
</feature>
<evidence type="ECO:0000313" key="6">
    <source>
        <dbReference type="Proteomes" id="UP001199631"/>
    </source>
</evidence>